<dbReference type="AlphaFoldDB" id="A0A699KLV2"/>
<name>A0A699KLV2_TANCI</name>
<reference evidence="4" key="1">
    <citation type="journal article" date="2019" name="Sci. Rep.">
        <title>Draft genome of Tanacetum cinerariifolium, the natural source of mosquito coil.</title>
        <authorList>
            <person name="Yamashiro T."/>
            <person name="Shiraishi A."/>
            <person name="Satake H."/>
            <person name="Nakayama K."/>
        </authorList>
    </citation>
    <scope>NUCLEOTIDE SEQUENCE</scope>
</reference>
<evidence type="ECO:0000256" key="3">
    <source>
        <dbReference type="ARBA" id="ARBA00023186"/>
    </source>
</evidence>
<dbReference type="GO" id="GO:0005524">
    <property type="term" value="F:ATP binding"/>
    <property type="evidence" value="ECO:0007669"/>
    <property type="project" value="UniProtKB-KW"/>
</dbReference>
<keyword evidence="2" id="KW-0067">ATP-binding</keyword>
<dbReference type="InterPro" id="IPR027413">
    <property type="entry name" value="GROEL-like_equatorial_sf"/>
</dbReference>
<feature type="non-terminal residue" evidence="4">
    <location>
        <position position="1"/>
    </location>
</feature>
<gene>
    <name evidence="4" type="ORF">Tci_667001</name>
</gene>
<dbReference type="InterPro" id="IPR027410">
    <property type="entry name" value="TCP-1-like_intermed_sf"/>
</dbReference>
<keyword evidence="3" id="KW-0143">Chaperone</keyword>
<dbReference type="PANTHER" id="PTHR11353">
    <property type="entry name" value="CHAPERONIN"/>
    <property type="match status" value="1"/>
</dbReference>
<sequence length="137" mass="15629">IIILQIQPIYMASTGRGQSLYPSAKSTYIPKWKDDQVRTASVRVLSHKVEEEVKKLLAMKIHPKAIIEGFHMAFKCARIALLERVKYNKKQDSEEFRSDLIQNSRTILNSKIPSQDLVEHFATLAVDAVMMLKVSTD</sequence>
<organism evidence="4">
    <name type="scientific">Tanacetum cinerariifolium</name>
    <name type="common">Dalmatian daisy</name>
    <name type="synonym">Chrysanthemum cinerariifolium</name>
    <dbReference type="NCBI Taxonomy" id="118510"/>
    <lineage>
        <taxon>Eukaryota</taxon>
        <taxon>Viridiplantae</taxon>
        <taxon>Streptophyta</taxon>
        <taxon>Embryophyta</taxon>
        <taxon>Tracheophyta</taxon>
        <taxon>Spermatophyta</taxon>
        <taxon>Magnoliopsida</taxon>
        <taxon>eudicotyledons</taxon>
        <taxon>Gunneridae</taxon>
        <taxon>Pentapetalae</taxon>
        <taxon>asterids</taxon>
        <taxon>campanulids</taxon>
        <taxon>Asterales</taxon>
        <taxon>Asteraceae</taxon>
        <taxon>Asteroideae</taxon>
        <taxon>Anthemideae</taxon>
        <taxon>Anthemidinae</taxon>
        <taxon>Tanacetum</taxon>
    </lineage>
</organism>
<dbReference type="GO" id="GO:0140662">
    <property type="term" value="F:ATP-dependent protein folding chaperone"/>
    <property type="evidence" value="ECO:0007669"/>
    <property type="project" value="InterPro"/>
</dbReference>
<dbReference type="Gene3D" id="1.10.560.10">
    <property type="entry name" value="GroEL-like equatorial domain"/>
    <property type="match status" value="1"/>
</dbReference>
<evidence type="ECO:0000256" key="1">
    <source>
        <dbReference type="ARBA" id="ARBA00022741"/>
    </source>
</evidence>
<evidence type="ECO:0000256" key="2">
    <source>
        <dbReference type="ARBA" id="ARBA00022840"/>
    </source>
</evidence>
<evidence type="ECO:0000313" key="4">
    <source>
        <dbReference type="EMBL" id="GFA95029.1"/>
    </source>
</evidence>
<dbReference type="InterPro" id="IPR017998">
    <property type="entry name" value="Chaperone_TCP-1"/>
</dbReference>
<proteinExistence type="predicted"/>
<dbReference type="EMBL" id="BKCJ010520475">
    <property type="protein sequence ID" value="GFA95029.1"/>
    <property type="molecule type" value="Genomic_DNA"/>
</dbReference>
<dbReference type="Gene3D" id="3.30.260.10">
    <property type="entry name" value="TCP-1-like chaperonin intermediate domain"/>
    <property type="match status" value="1"/>
</dbReference>
<dbReference type="InterPro" id="IPR002423">
    <property type="entry name" value="Cpn60/GroEL/TCP-1"/>
</dbReference>
<keyword evidence="1" id="KW-0547">Nucleotide-binding</keyword>
<accession>A0A699KLV2</accession>
<dbReference type="Pfam" id="PF00118">
    <property type="entry name" value="Cpn60_TCP1"/>
    <property type="match status" value="1"/>
</dbReference>
<comment type="caution">
    <text evidence="4">The sequence shown here is derived from an EMBL/GenBank/DDBJ whole genome shotgun (WGS) entry which is preliminary data.</text>
</comment>
<protein>
    <submittedName>
        <fullName evidence="4">T-complex protein 1 subunit beta</fullName>
    </submittedName>
</protein>